<dbReference type="GO" id="GO:0005739">
    <property type="term" value="C:mitochondrion"/>
    <property type="evidence" value="ECO:0007669"/>
    <property type="project" value="TreeGrafter"/>
</dbReference>
<dbReference type="Pfam" id="PF01106">
    <property type="entry name" value="NifU"/>
    <property type="match status" value="1"/>
</dbReference>
<evidence type="ECO:0000313" key="4">
    <source>
        <dbReference type="Proteomes" id="UP000436088"/>
    </source>
</evidence>
<evidence type="ECO:0000256" key="1">
    <source>
        <dbReference type="ARBA" id="ARBA00006420"/>
    </source>
</evidence>
<comment type="similarity">
    <text evidence="1">Belongs to the NifU family.</text>
</comment>
<comment type="caution">
    <text evidence="3">The sequence shown here is derived from an EMBL/GenBank/DDBJ whole genome shotgun (WGS) entry which is preliminary data.</text>
</comment>
<dbReference type="InterPro" id="IPR001075">
    <property type="entry name" value="NIF_FeS_clus_asmbl_NifU_C"/>
</dbReference>
<dbReference type="Pfam" id="PF08712">
    <property type="entry name" value="Nfu_N"/>
    <property type="match status" value="1"/>
</dbReference>
<dbReference type="InterPro" id="IPR038765">
    <property type="entry name" value="Papain-like_cys_pep_sf"/>
</dbReference>
<dbReference type="Proteomes" id="UP000436088">
    <property type="component" value="Unassembled WGS sequence"/>
</dbReference>
<dbReference type="SUPFAM" id="SSF110836">
    <property type="entry name" value="Hypothetical protein SAV1430"/>
    <property type="match status" value="1"/>
</dbReference>
<dbReference type="GO" id="GO:0005506">
    <property type="term" value="F:iron ion binding"/>
    <property type="evidence" value="ECO:0007669"/>
    <property type="project" value="InterPro"/>
</dbReference>
<dbReference type="PANTHER" id="PTHR11178">
    <property type="entry name" value="IRON-SULFUR CLUSTER SCAFFOLD PROTEIN NFU-RELATED"/>
    <property type="match status" value="1"/>
</dbReference>
<dbReference type="InterPro" id="IPR014824">
    <property type="entry name" value="Nfu/NifU_N"/>
</dbReference>
<keyword evidence="4" id="KW-1185">Reference proteome</keyword>
<dbReference type="PANTHER" id="PTHR11178:SF1">
    <property type="entry name" value="NFU1 IRON-SULFUR CLUSTER SCAFFOLD HOMOLOG, MITOCHONDRIAL"/>
    <property type="match status" value="1"/>
</dbReference>
<dbReference type="InterPro" id="IPR034904">
    <property type="entry name" value="FSCA_dom_sf"/>
</dbReference>
<dbReference type="Gene3D" id="3.40.395.10">
    <property type="entry name" value="Adenoviral Proteinase, Chain A"/>
    <property type="match status" value="1"/>
</dbReference>
<gene>
    <name evidence="3" type="ORF">F3Y22_tig00116989pilonHSYRG00532</name>
</gene>
<dbReference type="SUPFAM" id="SSF54001">
    <property type="entry name" value="Cysteine proteinases"/>
    <property type="match status" value="1"/>
</dbReference>
<protein>
    <submittedName>
        <fullName evidence="3">NFU domain protein 4 isoform 2</fullName>
    </submittedName>
</protein>
<name>A0A6A2WFN9_HIBSY</name>
<organism evidence="3 4">
    <name type="scientific">Hibiscus syriacus</name>
    <name type="common">Rose of Sharon</name>
    <dbReference type="NCBI Taxonomy" id="106335"/>
    <lineage>
        <taxon>Eukaryota</taxon>
        <taxon>Viridiplantae</taxon>
        <taxon>Streptophyta</taxon>
        <taxon>Embryophyta</taxon>
        <taxon>Tracheophyta</taxon>
        <taxon>Spermatophyta</taxon>
        <taxon>Magnoliopsida</taxon>
        <taxon>eudicotyledons</taxon>
        <taxon>Gunneridae</taxon>
        <taxon>Pentapetalae</taxon>
        <taxon>rosids</taxon>
        <taxon>malvids</taxon>
        <taxon>Malvales</taxon>
        <taxon>Malvaceae</taxon>
        <taxon>Malvoideae</taxon>
        <taxon>Hibiscus</taxon>
    </lineage>
</organism>
<evidence type="ECO:0000259" key="2">
    <source>
        <dbReference type="SMART" id="SM00932"/>
    </source>
</evidence>
<reference evidence="3" key="1">
    <citation type="submission" date="2019-09" db="EMBL/GenBank/DDBJ databases">
        <title>Draft genome information of white flower Hibiscus syriacus.</title>
        <authorList>
            <person name="Kim Y.-M."/>
        </authorList>
    </citation>
    <scope>NUCLEOTIDE SEQUENCE [LARGE SCALE GENOMIC DNA]</scope>
    <source>
        <strain evidence="3">YM2019G1</strain>
    </source>
</reference>
<dbReference type="GO" id="GO:0016226">
    <property type="term" value="P:iron-sulfur cluster assembly"/>
    <property type="evidence" value="ECO:0007669"/>
    <property type="project" value="InterPro"/>
</dbReference>
<dbReference type="Gene3D" id="3.30.300.130">
    <property type="entry name" value="Fe-S cluster assembly (FSCA)"/>
    <property type="match status" value="1"/>
</dbReference>
<sequence>MTNDLPEGIPHGDEEIWFHFPPAYTRFGREEFCLVTDLPFGRYDELGALRDEVGALCDEVGALRDDNGALRDDNGALRDENEVRILRKEDQRDASYALGNGKVIFYPEWWEDDKLFIPVMQRRHWFLVELQLPSLKTVVYDSRLNYITLSALKDIICRGWIDLLPKYLDVIAYWTNSGNEKPNKLNVTMMRDEIAPQQASIARGDCGPFCALDGGIDIPHSEKRFIGFNKDRQKRSIFIQTQSTPNPSSLMFYPGKAVMEVGSTDFPNARSAMNSPLAKALHGIDGQPLFLDSETAEAKDTAIHETLMEDMVGSSSLFSLSPVLDTGIVKLKMQGACSGCPSSFVTLKSGTENMLTRYVPEHTGSRKPKG</sequence>
<dbReference type="Gene3D" id="3.30.1370.70">
    <property type="entry name" value="Scaffold protein Nfu/NifU, N-terminal domain"/>
    <property type="match status" value="1"/>
</dbReference>
<dbReference type="SUPFAM" id="SSF117916">
    <property type="entry name" value="Fe-S cluster assembly (FSCA) domain-like"/>
    <property type="match status" value="1"/>
</dbReference>
<evidence type="ECO:0000313" key="3">
    <source>
        <dbReference type="EMBL" id="KAE8657592.1"/>
    </source>
</evidence>
<dbReference type="AlphaFoldDB" id="A0A6A2WFN9"/>
<accession>A0A6A2WFN9</accession>
<proteinExistence type="inferred from homology"/>
<dbReference type="SMART" id="SM00932">
    <property type="entry name" value="Nfu_N"/>
    <property type="match status" value="1"/>
</dbReference>
<feature type="domain" description="Scaffold protein Nfu/NifU N-terminal" evidence="2">
    <location>
        <begin position="239"/>
        <end position="314"/>
    </location>
</feature>
<dbReference type="GO" id="GO:0005198">
    <property type="term" value="F:structural molecule activity"/>
    <property type="evidence" value="ECO:0007669"/>
    <property type="project" value="UniProtKB-ARBA"/>
</dbReference>
<dbReference type="InterPro" id="IPR036498">
    <property type="entry name" value="Nfu/NifU_N_sf"/>
</dbReference>
<dbReference type="GO" id="GO:0051536">
    <property type="term" value="F:iron-sulfur cluster binding"/>
    <property type="evidence" value="ECO:0007669"/>
    <property type="project" value="InterPro"/>
</dbReference>
<dbReference type="EMBL" id="VEPZ02001757">
    <property type="protein sequence ID" value="KAE8657592.1"/>
    <property type="molecule type" value="Genomic_DNA"/>
</dbReference>